<dbReference type="Pfam" id="PF13443">
    <property type="entry name" value="HTH_26"/>
    <property type="match status" value="1"/>
</dbReference>
<evidence type="ECO:0000313" key="2">
    <source>
        <dbReference type="EMBL" id="KAA0875753.1"/>
    </source>
</evidence>
<dbReference type="OrthoDB" id="6402441at2"/>
<comment type="caution">
    <text evidence="2">The sequence shown here is derived from an EMBL/GenBank/DDBJ whole genome shotgun (WGS) entry which is preliminary data.</text>
</comment>
<evidence type="ECO:0000313" key="3">
    <source>
        <dbReference type="Proteomes" id="UP000325302"/>
    </source>
</evidence>
<dbReference type="CDD" id="cd00093">
    <property type="entry name" value="HTH_XRE"/>
    <property type="match status" value="1"/>
</dbReference>
<sequence length="159" mass="18154">MWTESPTIGYVLRWTEMSAKDLFFKTGYEFNRADARAYAREELIYNVTEDLLVQMEDLSVSKVELARRLGKSRAYISQMLKGSRNMTLASLSDICFALGLEPRIELHSEASSVDHIKPVHSFATTNWKTDEKECTPAHAIVLGKNVIDRRNPAQWEKVA</sequence>
<dbReference type="EMBL" id="SMRS01000002">
    <property type="protein sequence ID" value="KAA0875753.1"/>
    <property type="molecule type" value="Genomic_DNA"/>
</dbReference>
<dbReference type="Proteomes" id="UP000325302">
    <property type="component" value="Unassembled WGS sequence"/>
</dbReference>
<proteinExistence type="predicted"/>
<organism evidence="2 3">
    <name type="scientific">Nitrincola tapanii</name>
    <dbReference type="NCBI Taxonomy" id="1708751"/>
    <lineage>
        <taxon>Bacteria</taxon>
        <taxon>Pseudomonadati</taxon>
        <taxon>Pseudomonadota</taxon>
        <taxon>Gammaproteobacteria</taxon>
        <taxon>Oceanospirillales</taxon>
        <taxon>Oceanospirillaceae</taxon>
        <taxon>Nitrincola</taxon>
    </lineage>
</organism>
<evidence type="ECO:0000259" key="1">
    <source>
        <dbReference type="PROSITE" id="PS50943"/>
    </source>
</evidence>
<dbReference type="Gene3D" id="1.10.260.40">
    <property type="entry name" value="lambda repressor-like DNA-binding domains"/>
    <property type="match status" value="1"/>
</dbReference>
<feature type="domain" description="HTH cro/C1-type" evidence="1">
    <location>
        <begin position="64"/>
        <end position="106"/>
    </location>
</feature>
<reference evidence="2 3" key="1">
    <citation type="submission" date="2019-03" db="EMBL/GenBank/DDBJ databases">
        <title>Nitrincola sp. nov. isolated from an Indian soda lake.</title>
        <authorList>
            <person name="Joshi A."/>
            <person name="Thite S.V."/>
            <person name="Joseph N."/>
            <person name="Dhotre D."/>
            <person name="Moorthy M."/>
            <person name="Shouche Y.S."/>
        </authorList>
    </citation>
    <scope>NUCLEOTIDE SEQUENCE [LARGE SCALE GENOMIC DNA]</scope>
    <source>
        <strain evidence="2 3">MEB193</strain>
    </source>
</reference>
<dbReference type="InterPro" id="IPR010982">
    <property type="entry name" value="Lambda_DNA-bd_dom_sf"/>
</dbReference>
<keyword evidence="3" id="KW-1185">Reference proteome</keyword>
<accession>A0A5A9W5D6</accession>
<dbReference type="PROSITE" id="PS50943">
    <property type="entry name" value="HTH_CROC1"/>
    <property type="match status" value="1"/>
</dbReference>
<protein>
    <submittedName>
        <fullName evidence="2">XRE family transcriptional regulator</fullName>
    </submittedName>
</protein>
<dbReference type="AlphaFoldDB" id="A0A5A9W5D6"/>
<name>A0A5A9W5D6_9GAMM</name>
<dbReference type="SUPFAM" id="SSF47413">
    <property type="entry name" value="lambda repressor-like DNA-binding domains"/>
    <property type="match status" value="1"/>
</dbReference>
<dbReference type="InterPro" id="IPR001387">
    <property type="entry name" value="Cro/C1-type_HTH"/>
</dbReference>
<dbReference type="GO" id="GO:0003677">
    <property type="term" value="F:DNA binding"/>
    <property type="evidence" value="ECO:0007669"/>
    <property type="project" value="InterPro"/>
</dbReference>
<gene>
    <name evidence="2" type="ORF">E1H14_03435</name>
</gene>
<dbReference type="SMART" id="SM00530">
    <property type="entry name" value="HTH_XRE"/>
    <property type="match status" value="1"/>
</dbReference>